<dbReference type="Pfam" id="PF03572">
    <property type="entry name" value="Peptidase_S41"/>
    <property type="match status" value="1"/>
</dbReference>
<dbReference type="PANTHER" id="PTHR32060">
    <property type="entry name" value="TAIL-SPECIFIC PROTEASE"/>
    <property type="match status" value="1"/>
</dbReference>
<dbReference type="GO" id="GO:0004175">
    <property type="term" value="F:endopeptidase activity"/>
    <property type="evidence" value="ECO:0007669"/>
    <property type="project" value="TreeGrafter"/>
</dbReference>
<dbReference type="RefSeq" id="WP_106596630.1">
    <property type="nucleotide sequence ID" value="NZ_PYAS01000008.1"/>
</dbReference>
<accession>A0A2P8FZQ9</accession>
<dbReference type="InterPro" id="IPR005151">
    <property type="entry name" value="Tail-specific_protease"/>
</dbReference>
<sequence>MKSLYLLKICMFGLLCQMNAAMAQSDHAQSKLLTAKCGCEGTLEQAIDKVGRIYAGFDDKVTAQARPAYDKLVKDLRRRAPGAKTEGECLKILQDYTGFFKDSHVFMIWQEWKGQGAAATHGHTTSTDLVQFKQLSADFLYLKLGVFNQREVNQVDSILVANKALLAKTPYLIFDLRGNGGGNAGTSDEMAKLIYTNPIVYPSWDYRSSREYIASMERELKSQKDTTNPYYARAQRLLKAVKENPGKLVTDGEDLQRTYDIDPTVYPRHIAFLMDKGCGSATEFFIYEGSQSKKVTTFGANSHGVMDYGSDQNFDLCDGTFSLAIPWGRNGWVREFRIDNVGFSPDVRIPAGEKDWVAFVQRYYAEKDNTGK</sequence>
<organism evidence="3 4">
    <name type="scientific">Dyadobacter jiangsuensis</name>
    <dbReference type="NCBI Taxonomy" id="1591085"/>
    <lineage>
        <taxon>Bacteria</taxon>
        <taxon>Pseudomonadati</taxon>
        <taxon>Bacteroidota</taxon>
        <taxon>Cytophagia</taxon>
        <taxon>Cytophagales</taxon>
        <taxon>Spirosomataceae</taxon>
        <taxon>Dyadobacter</taxon>
    </lineage>
</organism>
<feature type="signal peptide" evidence="1">
    <location>
        <begin position="1"/>
        <end position="23"/>
    </location>
</feature>
<evidence type="ECO:0000313" key="3">
    <source>
        <dbReference type="EMBL" id="PSL27216.1"/>
    </source>
</evidence>
<dbReference type="InterPro" id="IPR029045">
    <property type="entry name" value="ClpP/crotonase-like_dom_sf"/>
</dbReference>
<dbReference type="AlphaFoldDB" id="A0A2P8FZQ9"/>
<keyword evidence="1" id="KW-0732">Signal</keyword>
<keyword evidence="4" id="KW-1185">Reference proteome</keyword>
<proteinExistence type="predicted"/>
<protein>
    <submittedName>
        <fullName evidence="3">Peptidase S41-like protein</fullName>
    </submittedName>
</protein>
<dbReference type="EMBL" id="PYAS01000008">
    <property type="protein sequence ID" value="PSL27216.1"/>
    <property type="molecule type" value="Genomic_DNA"/>
</dbReference>
<gene>
    <name evidence="3" type="ORF">CLV60_10870</name>
</gene>
<evidence type="ECO:0000313" key="4">
    <source>
        <dbReference type="Proteomes" id="UP000241964"/>
    </source>
</evidence>
<evidence type="ECO:0000256" key="1">
    <source>
        <dbReference type="SAM" id="SignalP"/>
    </source>
</evidence>
<dbReference type="SUPFAM" id="SSF52096">
    <property type="entry name" value="ClpP/crotonase"/>
    <property type="match status" value="1"/>
</dbReference>
<dbReference type="GO" id="GO:0006508">
    <property type="term" value="P:proteolysis"/>
    <property type="evidence" value="ECO:0007669"/>
    <property type="project" value="InterPro"/>
</dbReference>
<feature type="domain" description="Tail specific protease" evidence="2">
    <location>
        <begin position="140"/>
        <end position="310"/>
    </location>
</feature>
<dbReference type="Gene3D" id="3.90.226.10">
    <property type="entry name" value="2-enoyl-CoA Hydratase, Chain A, domain 1"/>
    <property type="match status" value="1"/>
</dbReference>
<dbReference type="PANTHER" id="PTHR32060:SF22">
    <property type="entry name" value="CARBOXYL-TERMINAL-PROCESSING PEPTIDASE 3, CHLOROPLASTIC"/>
    <property type="match status" value="1"/>
</dbReference>
<dbReference type="GO" id="GO:0008236">
    <property type="term" value="F:serine-type peptidase activity"/>
    <property type="evidence" value="ECO:0007669"/>
    <property type="project" value="InterPro"/>
</dbReference>
<dbReference type="Proteomes" id="UP000241964">
    <property type="component" value="Unassembled WGS sequence"/>
</dbReference>
<reference evidence="3 4" key="1">
    <citation type="submission" date="2018-03" db="EMBL/GenBank/DDBJ databases">
        <title>Genomic Encyclopedia of Archaeal and Bacterial Type Strains, Phase II (KMG-II): from individual species to whole genera.</title>
        <authorList>
            <person name="Goeker M."/>
        </authorList>
    </citation>
    <scope>NUCLEOTIDE SEQUENCE [LARGE SCALE GENOMIC DNA]</scope>
    <source>
        <strain evidence="3 4">DSM 29057</strain>
    </source>
</reference>
<comment type="caution">
    <text evidence="3">The sequence shown here is derived from an EMBL/GenBank/DDBJ whole genome shotgun (WGS) entry which is preliminary data.</text>
</comment>
<evidence type="ECO:0000259" key="2">
    <source>
        <dbReference type="Pfam" id="PF03572"/>
    </source>
</evidence>
<feature type="chain" id="PRO_5015140773" evidence="1">
    <location>
        <begin position="24"/>
        <end position="372"/>
    </location>
</feature>
<dbReference type="OrthoDB" id="2327485at2"/>
<name>A0A2P8FZQ9_9BACT</name>